<dbReference type="AlphaFoldDB" id="A0A125MMK2"/>
<comment type="caution">
    <text evidence="2">The sequence shown here is derived from an EMBL/GenBank/DDBJ whole genome shotgun (WGS) entry which is preliminary data.</text>
</comment>
<evidence type="ECO:0000313" key="2">
    <source>
        <dbReference type="EMBL" id="KWS03666.1"/>
    </source>
</evidence>
<keyword evidence="1" id="KW-1133">Transmembrane helix</keyword>
<keyword evidence="3" id="KW-1185">Reference proteome</keyword>
<dbReference type="Proteomes" id="UP000023435">
    <property type="component" value="Unassembled WGS sequence"/>
</dbReference>
<keyword evidence="1" id="KW-0472">Membrane</keyword>
<sequence length="119" mass="13692">MIFFGGFSLFEMLVVLLPLLFSAGVVFVFFRGYADEVTDFGDVLRVRRGDMVELIRIEEIARARRHWRSISLRICRRTRLGTDIIFFSNFATSADQIERRAAAGAAKPRHRADLPRADR</sequence>
<keyword evidence="1" id="KW-0812">Transmembrane</keyword>
<protein>
    <submittedName>
        <fullName evidence="2">Uncharacterized protein</fullName>
    </submittedName>
</protein>
<evidence type="ECO:0000313" key="3">
    <source>
        <dbReference type="Proteomes" id="UP000023435"/>
    </source>
</evidence>
<proteinExistence type="predicted"/>
<gene>
    <name evidence="2" type="ORF">AZ78_1215</name>
</gene>
<dbReference type="EMBL" id="JAJA02000001">
    <property type="protein sequence ID" value="KWS03666.1"/>
    <property type="molecule type" value="Genomic_DNA"/>
</dbReference>
<reference evidence="2 3" key="1">
    <citation type="journal article" date="2014" name="Genome Announc.">
        <title>Draft Genome Sequence of Lysobacter capsici AZ78, a Bacterium Antagonistic to Plant-Pathogenic Oomycetes.</title>
        <authorList>
            <person name="Puopolo G."/>
            <person name="Sonego P."/>
            <person name="Engelen K."/>
            <person name="Pertot I."/>
        </authorList>
    </citation>
    <scope>NUCLEOTIDE SEQUENCE [LARGE SCALE GENOMIC DNA]</scope>
    <source>
        <strain evidence="2 3">AZ78</strain>
    </source>
</reference>
<organism evidence="2 3">
    <name type="scientific">Lysobacter capsici AZ78</name>
    <dbReference type="NCBI Taxonomy" id="1444315"/>
    <lineage>
        <taxon>Bacteria</taxon>
        <taxon>Pseudomonadati</taxon>
        <taxon>Pseudomonadota</taxon>
        <taxon>Gammaproteobacteria</taxon>
        <taxon>Lysobacterales</taxon>
        <taxon>Lysobacteraceae</taxon>
        <taxon>Lysobacter</taxon>
    </lineage>
</organism>
<evidence type="ECO:0000256" key="1">
    <source>
        <dbReference type="SAM" id="Phobius"/>
    </source>
</evidence>
<name>A0A125MMK2_9GAMM</name>
<feature type="transmembrane region" description="Helical" evidence="1">
    <location>
        <begin position="12"/>
        <end position="30"/>
    </location>
</feature>
<accession>A0A125MMK2</accession>